<evidence type="ECO:0000313" key="7">
    <source>
        <dbReference type="WBParaSite" id="ALUE_0000716601-mRNA-1"/>
    </source>
</evidence>
<evidence type="ECO:0000256" key="1">
    <source>
        <dbReference type="ARBA" id="ARBA00022729"/>
    </source>
</evidence>
<dbReference type="SUPFAM" id="SSF48726">
    <property type="entry name" value="Immunoglobulin"/>
    <property type="match status" value="2"/>
</dbReference>
<keyword evidence="2" id="KW-0677">Repeat</keyword>
<dbReference type="Proteomes" id="UP000036681">
    <property type="component" value="Unplaced"/>
</dbReference>
<feature type="domain" description="Ig-like" evidence="5">
    <location>
        <begin position="178"/>
        <end position="259"/>
    </location>
</feature>
<organism evidence="6 7">
    <name type="scientific">Ascaris lumbricoides</name>
    <name type="common">Giant roundworm</name>
    <dbReference type="NCBI Taxonomy" id="6252"/>
    <lineage>
        <taxon>Eukaryota</taxon>
        <taxon>Metazoa</taxon>
        <taxon>Ecdysozoa</taxon>
        <taxon>Nematoda</taxon>
        <taxon>Chromadorea</taxon>
        <taxon>Rhabditida</taxon>
        <taxon>Spirurina</taxon>
        <taxon>Ascaridomorpha</taxon>
        <taxon>Ascaridoidea</taxon>
        <taxon>Ascarididae</taxon>
        <taxon>Ascaris</taxon>
    </lineage>
</organism>
<evidence type="ECO:0000256" key="4">
    <source>
        <dbReference type="ARBA" id="ARBA00023319"/>
    </source>
</evidence>
<dbReference type="InterPro" id="IPR036179">
    <property type="entry name" value="Ig-like_dom_sf"/>
</dbReference>
<dbReference type="PANTHER" id="PTHR12231">
    <property type="entry name" value="CTX-RELATED TYPE I TRANSMEMBRANE PROTEIN"/>
    <property type="match status" value="1"/>
</dbReference>
<dbReference type="PROSITE" id="PS50835">
    <property type="entry name" value="IG_LIKE"/>
    <property type="match status" value="2"/>
</dbReference>
<dbReference type="InterPro" id="IPR003599">
    <property type="entry name" value="Ig_sub"/>
</dbReference>
<dbReference type="InterPro" id="IPR007110">
    <property type="entry name" value="Ig-like_dom"/>
</dbReference>
<dbReference type="AlphaFoldDB" id="A0A9J2PBT1"/>
<evidence type="ECO:0000259" key="5">
    <source>
        <dbReference type="PROSITE" id="PS50835"/>
    </source>
</evidence>
<accession>A0A9J2PBT1</accession>
<dbReference type="PANTHER" id="PTHR12231:SF253">
    <property type="entry name" value="DPR-INTERACTING PROTEIN ETA, ISOFORM B-RELATED"/>
    <property type="match status" value="1"/>
</dbReference>
<dbReference type="GO" id="GO:0043005">
    <property type="term" value="C:neuron projection"/>
    <property type="evidence" value="ECO:0007669"/>
    <property type="project" value="TreeGrafter"/>
</dbReference>
<keyword evidence="6" id="KW-1185">Reference proteome</keyword>
<dbReference type="InterPro" id="IPR003598">
    <property type="entry name" value="Ig_sub2"/>
</dbReference>
<keyword evidence="1" id="KW-0732">Signal</keyword>
<reference evidence="7" key="1">
    <citation type="submission" date="2023-03" db="UniProtKB">
        <authorList>
            <consortium name="WormBaseParasite"/>
        </authorList>
    </citation>
    <scope>IDENTIFICATION</scope>
</reference>
<evidence type="ECO:0000256" key="2">
    <source>
        <dbReference type="ARBA" id="ARBA00022737"/>
    </source>
</evidence>
<evidence type="ECO:0000313" key="6">
    <source>
        <dbReference type="Proteomes" id="UP000036681"/>
    </source>
</evidence>
<dbReference type="SMART" id="SM00408">
    <property type="entry name" value="IGc2"/>
    <property type="match status" value="2"/>
</dbReference>
<keyword evidence="3" id="KW-1015">Disulfide bond</keyword>
<proteinExistence type="predicted"/>
<evidence type="ECO:0000256" key="3">
    <source>
        <dbReference type="ARBA" id="ARBA00023157"/>
    </source>
</evidence>
<sequence length="375" mass="41793">MGAVLATLFSRLQGTIFFHHVKDTDFKPNRYYTCTAENTKLKDYKFGSQFRLDVTTNRRRSLSSPIPPTEQYVNQSSPVALQGTIHKLHCFFSGFDVTIRASWAVDRLNGASGSPEPKPEWKHNGVAIAEDDNRFTFEAYGKTLVFNVSFETAGQYQCIFPNHLDLDRKFDVVVEAAPYWPSGPPPNTQTSEGETVKFDCSASGKPTPTITFYKNGVEMSKQKDGDRWVIDGSVLTLYDVKKGLHGNGDNAVYQCKAENKHGYIWANFYLNLLGKFLVSKTHIRVRIAFGKVELITLLVGIEEWPQSVDFAAFKPQLVNDSGNVEAVIGSKVTLFCRFFASPIADITWESSVLPGITHNIIPADAQGEGKLVINC</sequence>
<name>A0A9J2PBT1_ASCLU</name>
<keyword evidence="4" id="KW-0393">Immunoglobulin domain</keyword>
<dbReference type="Pfam" id="PF13927">
    <property type="entry name" value="Ig_3"/>
    <property type="match status" value="1"/>
</dbReference>
<dbReference type="InterPro" id="IPR051170">
    <property type="entry name" value="Neural/epithelial_adhesion"/>
</dbReference>
<dbReference type="InterPro" id="IPR013783">
    <property type="entry name" value="Ig-like_fold"/>
</dbReference>
<dbReference type="Gene3D" id="2.60.40.10">
    <property type="entry name" value="Immunoglobulins"/>
    <property type="match status" value="2"/>
</dbReference>
<protein>
    <submittedName>
        <fullName evidence="7">Ig-like domain-containing protein</fullName>
    </submittedName>
</protein>
<feature type="domain" description="Ig-like" evidence="5">
    <location>
        <begin position="67"/>
        <end position="158"/>
    </location>
</feature>
<dbReference type="WBParaSite" id="ALUE_0000716601-mRNA-1">
    <property type="protein sequence ID" value="ALUE_0000716601-mRNA-1"/>
    <property type="gene ID" value="ALUE_0000716601"/>
</dbReference>
<dbReference type="SMART" id="SM00409">
    <property type="entry name" value="IG"/>
    <property type="match status" value="2"/>
</dbReference>